<dbReference type="PROSITE" id="PS50222">
    <property type="entry name" value="EF_HAND_2"/>
    <property type="match status" value="1"/>
</dbReference>
<dbReference type="OrthoDB" id="6280085at2759"/>
<evidence type="ECO:0000313" key="8">
    <source>
        <dbReference type="Proteomes" id="UP000271974"/>
    </source>
</evidence>
<evidence type="ECO:0000256" key="1">
    <source>
        <dbReference type="ARBA" id="ARBA00022723"/>
    </source>
</evidence>
<dbReference type="InterPro" id="IPR051581">
    <property type="entry name" value="Ca-bind"/>
</dbReference>
<evidence type="ECO:0000256" key="2">
    <source>
        <dbReference type="ARBA" id="ARBA00022737"/>
    </source>
</evidence>
<dbReference type="SUPFAM" id="SSF47473">
    <property type="entry name" value="EF-hand"/>
    <property type="match status" value="1"/>
</dbReference>
<reference evidence="7 8" key="1">
    <citation type="submission" date="2019-01" db="EMBL/GenBank/DDBJ databases">
        <title>A draft genome assembly of the solar-powered sea slug Elysia chlorotica.</title>
        <authorList>
            <person name="Cai H."/>
            <person name="Li Q."/>
            <person name="Fang X."/>
            <person name="Li J."/>
            <person name="Curtis N.E."/>
            <person name="Altenburger A."/>
            <person name="Shibata T."/>
            <person name="Feng M."/>
            <person name="Maeda T."/>
            <person name="Schwartz J.A."/>
            <person name="Shigenobu S."/>
            <person name="Lundholm N."/>
            <person name="Nishiyama T."/>
            <person name="Yang H."/>
            <person name="Hasebe M."/>
            <person name="Li S."/>
            <person name="Pierce S.K."/>
            <person name="Wang J."/>
        </authorList>
    </citation>
    <scope>NUCLEOTIDE SEQUENCE [LARGE SCALE GENOMIC DNA]</scope>
    <source>
        <strain evidence="7">EC2010</strain>
        <tissue evidence="7">Whole organism of an adult</tissue>
    </source>
</reference>
<dbReference type="STRING" id="188477.A0A3S1BHG3"/>
<sequence>MDFGVQGRATPQSYQRHLPGSARRRPQSGQPQFNPITGEEIVYTPTPRIQTKPNPIKDGDLSLVPSLNLKYLKDDDVKSGAIDIDLNDYSLDTPGSASTVSWGTARSGRNFAPVSIALSTKKVTSRPDGVPELSLDNTKPASARKHMKEPTAWDRDPVPEDVPAPSARQKQMFQQYADDMKQSYREHVGKPNKVSEAEVTKAVERIRSARQAVQQQEEKLAAARQDNLGDIERQDTFNESWTQQRYTGKQLLKKKDIEDLVEHNKKQKLVETVMVDQLSRAVISNPDQDDRMTQRPTSTRMPRGSSRLLHNSKVSTSASATENLLSRRVRFGARILTRNGHDAMKELTGFYFGYDKTITVYEFRKFGKSAKAMPFIYRGQYRHSSGPKQGLPYSLSDIYAVSSDTCISCYHFSVPSFLYILCILFFLRDSDDDTARPHEPSKIDVENREFLYMMQSQVQDQISKRGIRTVTGLGRFYRKLDTYNTGILDQYDLEKGLKTFHINLEPQHLDEVFDILDPEGTKLLDYVDFTRSIVGEMNEYRKALVRKAFHKLDSGKKGVIHISDVSKFFNVNAKYKSLSGASTGVSALQAFLEDVRESSKQEVISYTEFEEYYEGLSISLHTDEDFANVLRNTWSV</sequence>
<dbReference type="InterPro" id="IPR011992">
    <property type="entry name" value="EF-hand-dom_pair"/>
</dbReference>
<keyword evidence="1" id="KW-0479">Metal-binding</keyword>
<dbReference type="Proteomes" id="UP000271974">
    <property type="component" value="Unassembled WGS sequence"/>
</dbReference>
<feature type="region of interest" description="Disordered" evidence="5">
    <location>
        <begin position="1"/>
        <end position="58"/>
    </location>
</feature>
<evidence type="ECO:0000259" key="6">
    <source>
        <dbReference type="PROSITE" id="PS50222"/>
    </source>
</evidence>
<feature type="domain" description="EF-hand" evidence="6">
    <location>
        <begin position="540"/>
        <end position="575"/>
    </location>
</feature>
<keyword evidence="3" id="KW-0106">Calcium</keyword>
<dbReference type="PANTHER" id="PTHR34524">
    <property type="entry name" value="CALCYPHOSIN"/>
    <property type="match status" value="1"/>
</dbReference>
<keyword evidence="8" id="KW-1185">Reference proteome</keyword>
<comment type="caution">
    <text evidence="7">The sequence shown here is derived from an EMBL/GenBank/DDBJ whole genome shotgun (WGS) entry which is preliminary data.</text>
</comment>
<gene>
    <name evidence="7" type="ORF">EGW08_003847</name>
</gene>
<dbReference type="PANTHER" id="PTHR34524:SF15">
    <property type="entry name" value="EF-HAND DOMAIN-CONTAINING PROTEIN"/>
    <property type="match status" value="1"/>
</dbReference>
<evidence type="ECO:0000256" key="4">
    <source>
        <dbReference type="SAM" id="Coils"/>
    </source>
</evidence>
<feature type="region of interest" description="Disordered" evidence="5">
    <location>
        <begin position="286"/>
        <end position="306"/>
    </location>
</feature>
<organism evidence="7 8">
    <name type="scientific">Elysia chlorotica</name>
    <name type="common">Eastern emerald elysia</name>
    <name type="synonym">Sea slug</name>
    <dbReference type="NCBI Taxonomy" id="188477"/>
    <lineage>
        <taxon>Eukaryota</taxon>
        <taxon>Metazoa</taxon>
        <taxon>Spiralia</taxon>
        <taxon>Lophotrochozoa</taxon>
        <taxon>Mollusca</taxon>
        <taxon>Gastropoda</taxon>
        <taxon>Heterobranchia</taxon>
        <taxon>Euthyneura</taxon>
        <taxon>Panpulmonata</taxon>
        <taxon>Sacoglossa</taxon>
        <taxon>Placobranchoidea</taxon>
        <taxon>Plakobranchidae</taxon>
        <taxon>Elysia</taxon>
    </lineage>
</organism>
<keyword evidence="4" id="KW-0175">Coiled coil</keyword>
<feature type="region of interest" description="Disordered" evidence="5">
    <location>
        <begin position="122"/>
        <end position="169"/>
    </location>
</feature>
<dbReference type="GO" id="GO:0005509">
    <property type="term" value="F:calcium ion binding"/>
    <property type="evidence" value="ECO:0007669"/>
    <property type="project" value="InterPro"/>
</dbReference>
<evidence type="ECO:0000256" key="5">
    <source>
        <dbReference type="SAM" id="MobiDB-lite"/>
    </source>
</evidence>
<proteinExistence type="predicted"/>
<keyword evidence="2" id="KW-0677">Repeat</keyword>
<dbReference type="InterPro" id="IPR002048">
    <property type="entry name" value="EF_hand_dom"/>
</dbReference>
<name>A0A3S1BHG3_ELYCH</name>
<protein>
    <recommendedName>
        <fullName evidence="6">EF-hand domain-containing protein</fullName>
    </recommendedName>
</protein>
<evidence type="ECO:0000313" key="7">
    <source>
        <dbReference type="EMBL" id="RUS88391.1"/>
    </source>
</evidence>
<evidence type="ECO:0000256" key="3">
    <source>
        <dbReference type="ARBA" id="ARBA00022837"/>
    </source>
</evidence>
<dbReference type="AlphaFoldDB" id="A0A3S1BHG3"/>
<feature type="compositionally biased region" description="Basic and acidic residues" evidence="5">
    <location>
        <begin position="148"/>
        <end position="158"/>
    </location>
</feature>
<accession>A0A3S1BHG3</accession>
<dbReference type="Gene3D" id="1.10.238.10">
    <property type="entry name" value="EF-hand"/>
    <property type="match status" value="2"/>
</dbReference>
<dbReference type="EMBL" id="RQTK01000084">
    <property type="protein sequence ID" value="RUS88391.1"/>
    <property type="molecule type" value="Genomic_DNA"/>
</dbReference>
<feature type="coiled-coil region" evidence="4">
    <location>
        <begin position="199"/>
        <end position="226"/>
    </location>
</feature>